<feature type="compositionally biased region" description="Polar residues" evidence="1">
    <location>
        <begin position="148"/>
        <end position="162"/>
    </location>
</feature>
<accession>A0AAV7YNC5</accession>
<dbReference type="InterPro" id="IPR036259">
    <property type="entry name" value="MFS_trans_sf"/>
</dbReference>
<feature type="compositionally biased region" description="Basic residues" evidence="1">
    <location>
        <begin position="130"/>
        <end position="144"/>
    </location>
</feature>
<name>A0AAV7YNC5_9EUKA</name>
<dbReference type="EMBL" id="JANTQA010000051">
    <property type="protein sequence ID" value="KAJ3430136.1"/>
    <property type="molecule type" value="Genomic_DNA"/>
</dbReference>
<gene>
    <name evidence="3" type="ORF">M0812_23137</name>
</gene>
<sequence>MFIDSLSLDDNVLVVCFLIFIFFALICIIFQAIARGTLPISYALVFAKKPKKWLRVLYFGLVLAAALFFFLSIMCVSAVDRADPYSMTIVLFIFLFILITRIIVKPPTSNYQEGDNLELDNVNKLGSSSQKKKKKKKKKRKTKKRNQDPIQAQTPNQRPTLNQRPVLIPVPVILLRQTNQTFQNQRMI</sequence>
<organism evidence="3 4">
    <name type="scientific">Anaeramoeba flamelloides</name>
    <dbReference type="NCBI Taxonomy" id="1746091"/>
    <lineage>
        <taxon>Eukaryota</taxon>
        <taxon>Metamonada</taxon>
        <taxon>Anaeramoebidae</taxon>
        <taxon>Anaeramoeba</taxon>
    </lineage>
</organism>
<keyword evidence="2" id="KW-0812">Transmembrane</keyword>
<evidence type="ECO:0000256" key="1">
    <source>
        <dbReference type="SAM" id="MobiDB-lite"/>
    </source>
</evidence>
<evidence type="ECO:0000256" key="2">
    <source>
        <dbReference type="SAM" id="Phobius"/>
    </source>
</evidence>
<feature type="region of interest" description="Disordered" evidence="1">
    <location>
        <begin position="126"/>
        <end position="162"/>
    </location>
</feature>
<feature type="transmembrane region" description="Helical" evidence="2">
    <location>
        <begin position="12"/>
        <end position="34"/>
    </location>
</feature>
<dbReference type="SUPFAM" id="SSF103473">
    <property type="entry name" value="MFS general substrate transporter"/>
    <property type="match status" value="1"/>
</dbReference>
<dbReference type="AlphaFoldDB" id="A0AAV7YNC5"/>
<feature type="transmembrane region" description="Helical" evidence="2">
    <location>
        <begin position="55"/>
        <end position="79"/>
    </location>
</feature>
<keyword evidence="2" id="KW-0472">Membrane</keyword>
<comment type="caution">
    <text evidence="3">The sequence shown here is derived from an EMBL/GenBank/DDBJ whole genome shotgun (WGS) entry which is preliminary data.</text>
</comment>
<reference evidence="3" key="1">
    <citation type="submission" date="2022-08" db="EMBL/GenBank/DDBJ databases">
        <title>Novel sulphate-reducing endosymbionts in the free-living metamonad Anaeramoeba.</title>
        <authorList>
            <person name="Jerlstrom-Hultqvist J."/>
            <person name="Cepicka I."/>
            <person name="Gallot-Lavallee L."/>
            <person name="Salas-Leiva D."/>
            <person name="Curtis B.A."/>
            <person name="Zahonova K."/>
            <person name="Pipaliya S."/>
            <person name="Dacks J."/>
            <person name="Roger A.J."/>
        </authorList>
    </citation>
    <scope>NUCLEOTIDE SEQUENCE</scope>
    <source>
        <strain evidence="3">Busselton2</strain>
    </source>
</reference>
<dbReference type="Proteomes" id="UP001146793">
    <property type="component" value="Unassembled WGS sequence"/>
</dbReference>
<evidence type="ECO:0000313" key="3">
    <source>
        <dbReference type="EMBL" id="KAJ3430136.1"/>
    </source>
</evidence>
<proteinExistence type="predicted"/>
<keyword evidence="2" id="KW-1133">Transmembrane helix</keyword>
<evidence type="ECO:0000313" key="4">
    <source>
        <dbReference type="Proteomes" id="UP001146793"/>
    </source>
</evidence>
<feature type="transmembrane region" description="Helical" evidence="2">
    <location>
        <begin position="85"/>
        <end position="104"/>
    </location>
</feature>
<protein>
    <submittedName>
        <fullName evidence="3">Uncharacterized protein</fullName>
    </submittedName>
</protein>